<dbReference type="AlphaFoldDB" id="A0A6P1ZMQ1"/>
<organism evidence="1 2">
    <name type="scientific">Oceanidesulfovibrio marinus</name>
    <dbReference type="NCBI Taxonomy" id="370038"/>
    <lineage>
        <taxon>Bacteria</taxon>
        <taxon>Pseudomonadati</taxon>
        <taxon>Thermodesulfobacteriota</taxon>
        <taxon>Desulfovibrionia</taxon>
        <taxon>Desulfovibrionales</taxon>
        <taxon>Desulfovibrionaceae</taxon>
        <taxon>Oceanidesulfovibrio</taxon>
    </lineage>
</organism>
<proteinExistence type="predicted"/>
<dbReference type="EMBL" id="QMIF01000002">
    <property type="protein sequence ID" value="TVM35647.1"/>
    <property type="molecule type" value="Genomic_DNA"/>
</dbReference>
<name>A0A6P1ZMQ1_9BACT</name>
<evidence type="ECO:0000313" key="1">
    <source>
        <dbReference type="EMBL" id="TVM35647.1"/>
    </source>
</evidence>
<evidence type="ECO:0000313" key="2">
    <source>
        <dbReference type="Proteomes" id="UP000434052"/>
    </source>
</evidence>
<gene>
    <name evidence="1" type="ORF">DQK91_02985</name>
</gene>
<dbReference type="Proteomes" id="UP000434052">
    <property type="component" value="Unassembled WGS sequence"/>
</dbReference>
<dbReference type="RefSeq" id="WP_144233977.1">
    <property type="nucleotide sequence ID" value="NZ_QMIF01000002.1"/>
</dbReference>
<protein>
    <submittedName>
        <fullName evidence="1">Uncharacterized protein</fullName>
    </submittedName>
</protein>
<sequence length="71" mass="8172">MGHDDNVIVKGVVLIAETPLAYGFGYDTDDEPKWIAKCLVEDIRPEHPERGDEVEMVIPEWKAEKEELEYI</sequence>
<reference evidence="1 2" key="1">
    <citation type="submission" date="2018-06" db="EMBL/GenBank/DDBJ databases">
        <title>Complete genome of Desulfovibrio marinus P48SEP.</title>
        <authorList>
            <person name="Crispim J.S."/>
            <person name="Vidigal P.M.P."/>
            <person name="Silva L.C.F."/>
            <person name="Araujo L.C."/>
            <person name="Laguardia C.N."/>
            <person name="Dias R.S."/>
            <person name="Sousa M.P."/>
            <person name="Paula S.O."/>
            <person name="Silva C."/>
        </authorList>
    </citation>
    <scope>NUCLEOTIDE SEQUENCE [LARGE SCALE GENOMIC DNA]</scope>
    <source>
        <strain evidence="1 2">P48SEP</strain>
    </source>
</reference>
<comment type="caution">
    <text evidence="1">The sequence shown here is derived from an EMBL/GenBank/DDBJ whole genome shotgun (WGS) entry which is preliminary data.</text>
</comment>
<accession>A0A6P1ZMQ1</accession>